<feature type="domain" description="Hemerythrin-like" evidence="2">
    <location>
        <begin position="86"/>
        <end position="179"/>
    </location>
</feature>
<dbReference type="Pfam" id="PF01814">
    <property type="entry name" value="Hemerythrin"/>
    <property type="match status" value="1"/>
</dbReference>
<dbReference type="AlphaFoldDB" id="A0A816CSR4"/>
<dbReference type="EMBL" id="CAJNOL010007360">
    <property type="protein sequence ID" value="CAF1627538.1"/>
    <property type="molecule type" value="Genomic_DNA"/>
</dbReference>
<evidence type="ECO:0000259" key="2">
    <source>
        <dbReference type="Pfam" id="PF01814"/>
    </source>
</evidence>
<dbReference type="Proteomes" id="UP000663870">
    <property type="component" value="Unassembled WGS sequence"/>
</dbReference>
<evidence type="ECO:0000313" key="5">
    <source>
        <dbReference type="Proteomes" id="UP000663870"/>
    </source>
</evidence>
<keyword evidence="5" id="KW-1185">Reference proteome</keyword>
<evidence type="ECO:0000313" key="3">
    <source>
        <dbReference type="EMBL" id="CAF1411477.1"/>
    </source>
</evidence>
<accession>A0A816CSR4</accession>
<sequence>MSHNFFIICANSLYCLRETNKYDKTTSHFDILIQIVLSLSGSPLQLTIIFVYIVKMTSLTISTVVKSDYNTVSDLYENYLLSEGNIATKQEYALKFQEELAKHNTAEESVLYPAFEQYLGSEGKKIADQDRKELQTVKQLLSQLVSISVSDPQHCVIFDKLMTKLNEHVKREETNDLPKFENAKTPDLSASLAYSFRQAKLSIPV</sequence>
<feature type="transmembrane region" description="Helical" evidence="1">
    <location>
        <begin position="31"/>
        <end position="54"/>
    </location>
</feature>
<comment type="caution">
    <text evidence="4">The sequence shown here is derived from an EMBL/GenBank/DDBJ whole genome shotgun (WGS) entry which is preliminary data.</text>
</comment>
<protein>
    <recommendedName>
        <fullName evidence="2">Hemerythrin-like domain-containing protein</fullName>
    </recommendedName>
</protein>
<keyword evidence="1" id="KW-1133">Transmembrane helix</keyword>
<gene>
    <name evidence="4" type="ORF">JXQ802_LOCUS51367</name>
    <name evidence="3" type="ORF">PYM288_LOCUS35128</name>
</gene>
<dbReference type="Gene3D" id="1.20.120.520">
    <property type="entry name" value="nmb1532 protein domain like"/>
    <property type="match status" value="1"/>
</dbReference>
<keyword evidence="1" id="KW-0472">Membrane</keyword>
<proteinExistence type="predicted"/>
<dbReference type="InterPro" id="IPR012312">
    <property type="entry name" value="Hemerythrin-like"/>
</dbReference>
<dbReference type="Proteomes" id="UP000663854">
    <property type="component" value="Unassembled WGS sequence"/>
</dbReference>
<dbReference type="PANTHER" id="PTHR35585:SF1">
    <property type="entry name" value="HHE DOMAIN PROTEIN (AFU_ORTHOLOGUE AFUA_4G00730)"/>
    <property type="match status" value="1"/>
</dbReference>
<dbReference type="EMBL" id="CAJNOH010005829">
    <property type="protein sequence ID" value="CAF1411477.1"/>
    <property type="molecule type" value="Genomic_DNA"/>
</dbReference>
<name>A0A816CSR4_9BILA</name>
<keyword evidence="1" id="KW-0812">Transmembrane</keyword>
<evidence type="ECO:0000256" key="1">
    <source>
        <dbReference type="SAM" id="Phobius"/>
    </source>
</evidence>
<dbReference type="PANTHER" id="PTHR35585">
    <property type="entry name" value="HHE DOMAIN PROTEIN (AFU_ORTHOLOGUE AFUA_4G00730)"/>
    <property type="match status" value="1"/>
</dbReference>
<evidence type="ECO:0000313" key="4">
    <source>
        <dbReference type="EMBL" id="CAF1627538.1"/>
    </source>
</evidence>
<organism evidence="4 5">
    <name type="scientific">Rotaria sordida</name>
    <dbReference type="NCBI Taxonomy" id="392033"/>
    <lineage>
        <taxon>Eukaryota</taxon>
        <taxon>Metazoa</taxon>
        <taxon>Spiralia</taxon>
        <taxon>Gnathifera</taxon>
        <taxon>Rotifera</taxon>
        <taxon>Eurotatoria</taxon>
        <taxon>Bdelloidea</taxon>
        <taxon>Philodinida</taxon>
        <taxon>Philodinidae</taxon>
        <taxon>Rotaria</taxon>
    </lineage>
</organism>
<reference evidence="4" key="1">
    <citation type="submission" date="2021-02" db="EMBL/GenBank/DDBJ databases">
        <authorList>
            <person name="Nowell W R."/>
        </authorList>
    </citation>
    <scope>NUCLEOTIDE SEQUENCE</scope>
</reference>